<protein>
    <recommendedName>
        <fullName evidence="5">MCE family protein</fullName>
    </recommendedName>
</protein>
<dbReference type="InterPro" id="IPR003399">
    <property type="entry name" value="Mce/MlaD"/>
</dbReference>
<accession>A0ABP4WBJ1</accession>
<evidence type="ECO:0008006" key="5">
    <source>
        <dbReference type="Google" id="ProtNLM"/>
    </source>
</evidence>
<feature type="domain" description="Mce/MlaD" evidence="1">
    <location>
        <begin position="40"/>
        <end position="115"/>
    </location>
</feature>
<organism evidence="3 4">
    <name type="scientific">Aeromicrobium alkaliterrae</name>
    <dbReference type="NCBI Taxonomy" id="302168"/>
    <lineage>
        <taxon>Bacteria</taxon>
        <taxon>Bacillati</taxon>
        <taxon>Actinomycetota</taxon>
        <taxon>Actinomycetes</taxon>
        <taxon>Propionibacteriales</taxon>
        <taxon>Nocardioidaceae</taxon>
        <taxon>Aeromicrobium</taxon>
    </lineage>
</organism>
<dbReference type="InterPro" id="IPR052336">
    <property type="entry name" value="MlaD_Phospholipid_Transporter"/>
</dbReference>
<dbReference type="InterPro" id="IPR024516">
    <property type="entry name" value="Mce_C"/>
</dbReference>
<evidence type="ECO:0000259" key="1">
    <source>
        <dbReference type="Pfam" id="PF02470"/>
    </source>
</evidence>
<keyword evidence="4" id="KW-1185">Reference proteome</keyword>
<feature type="domain" description="Mammalian cell entry C-terminal" evidence="2">
    <location>
        <begin position="123"/>
        <end position="306"/>
    </location>
</feature>
<dbReference type="PANTHER" id="PTHR33371">
    <property type="entry name" value="INTERMEMBRANE PHOSPHOLIPID TRANSPORT SYSTEM BINDING PROTEIN MLAD-RELATED"/>
    <property type="match status" value="1"/>
</dbReference>
<dbReference type="RefSeq" id="WP_344203640.1">
    <property type="nucleotide sequence ID" value="NZ_BAAAME010000005.1"/>
</dbReference>
<gene>
    <name evidence="3" type="ORF">GCM10009710_33120</name>
</gene>
<evidence type="ECO:0000313" key="3">
    <source>
        <dbReference type="EMBL" id="GAA1750591.1"/>
    </source>
</evidence>
<proteinExistence type="predicted"/>
<sequence length="451" mass="47589">MLSRLVRIQLTLFAVITIVALTIMALNYVRIPAQLGVGRYEMSVELDHAGGLYPKSEVTYRGSAVGQVVSVDLREGGGAVATLQIEKDAKIPADSQALVRSASVIGEQYLNFVPPAGGTDKVFAEGDVVRADQTTLPTTTDEVLTSVDDLVRSVPTDDLTTTLDELGRAFDGTGDDLGALIDSGSELVAAANENLPQTVSLIESADTVLSTQIEMDPQIRALAQGLDVVTSELQTGDADLRKIFTESEPTVRAAQDFANQLTPVFGPVLSDVAAVGEVADAYLPAIEHLLIVYPAQETIFKSVLGPGDELAENPAINLWFKLGFDPPVCTEGFEGVNNFQDPNDPTVRPAYADTYCKVAQDSPLVPRGARNAPCPDGVSRGPRAADCGLVFDQVAVDQQSFLTNAGVSPTPAALAGSDLIAPTGRFFLTDQGSTAAIPESFADLLTGVLPR</sequence>
<dbReference type="EMBL" id="BAAAME010000005">
    <property type="protein sequence ID" value="GAA1750591.1"/>
    <property type="molecule type" value="Genomic_DNA"/>
</dbReference>
<dbReference type="InterPro" id="IPR005693">
    <property type="entry name" value="Mce"/>
</dbReference>
<dbReference type="PANTHER" id="PTHR33371:SF16">
    <property type="entry name" value="MCE-FAMILY PROTEIN MCE3F"/>
    <property type="match status" value="1"/>
</dbReference>
<comment type="caution">
    <text evidence="3">The sequence shown here is derived from an EMBL/GenBank/DDBJ whole genome shotgun (WGS) entry which is preliminary data.</text>
</comment>
<dbReference type="NCBIfam" id="TIGR00996">
    <property type="entry name" value="Mtu_fam_mce"/>
    <property type="match status" value="1"/>
</dbReference>
<dbReference type="Proteomes" id="UP001501057">
    <property type="component" value="Unassembled WGS sequence"/>
</dbReference>
<dbReference type="Pfam" id="PF02470">
    <property type="entry name" value="MlaD"/>
    <property type="match status" value="1"/>
</dbReference>
<evidence type="ECO:0000259" key="2">
    <source>
        <dbReference type="Pfam" id="PF11887"/>
    </source>
</evidence>
<reference evidence="4" key="1">
    <citation type="journal article" date="2019" name="Int. J. Syst. Evol. Microbiol.">
        <title>The Global Catalogue of Microorganisms (GCM) 10K type strain sequencing project: providing services to taxonomists for standard genome sequencing and annotation.</title>
        <authorList>
            <consortium name="The Broad Institute Genomics Platform"/>
            <consortium name="The Broad Institute Genome Sequencing Center for Infectious Disease"/>
            <person name="Wu L."/>
            <person name="Ma J."/>
        </authorList>
    </citation>
    <scope>NUCLEOTIDE SEQUENCE [LARGE SCALE GENOMIC DNA]</scope>
    <source>
        <strain evidence="4">JCM 13518</strain>
    </source>
</reference>
<evidence type="ECO:0000313" key="4">
    <source>
        <dbReference type="Proteomes" id="UP001501057"/>
    </source>
</evidence>
<dbReference type="Pfam" id="PF11887">
    <property type="entry name" value="Mce4_CUP1"/>
    <property type="match status" value="1"/>
</dbReference>
<name>A0ABP4WBJ1_9ACTN</name>